<proteinExistence type="predicted"/>
<accession>A0A7D9IDX8</accession>
<organism evidence="1 2">
    <name type="scientific">Paramuricea clavata</name>
    <name type="common">Red gorgonian</name>
    <name type="synonym">Violescent sea-whip</name>
    <dbReference type="NCBI Taxonomy" id="317549"/>
    <lineage>
        <taxon>Eukaryota</taxon>
        <taxon>Metazoa</taxon>
        <taxon>Cnidaria</taxon>
        <taxon>Anthozoa</taxon>
        <taxon>Octocorallia</taxon>
        <taxon>Malacalcyonacea</taxon>
        <taxon>Plexauridae</taxon>
        <taxon>Paramuricea</taxon>
    </lineage>
</organism>
<evidence type="ECO:0000313" key="2">
    <source>
        <dbReference type="Proteomes" id="UP001152795"/>
    </source>
</evidence>
<evidence type="ECO:0000313" key="1">
    <source>
        <dbReference type="EMBL" id="CAB4006642.1"/>
    </source>
</evidence>
<sequence>TSGTVATQTSGESRVPSTAFPKVAFEDLDPQNQTANGVLWSKCPKTKFCGARHVRIAVCETVAVFNTGAASKAVIMNLCGVTPGVHTMRALRKQDDTRLKLKR</sequence>
<keyword evidence="2" id="KW-1185">Reference proteome</keyword>
<protein>
    <submittedName>
        <fullName evidence="1">Uncharacterized protein</fullName>
    </submittedName>
</protein>
<gene>
    <name evidence="1" type="ORF">PACLA_8A065033</name>
</gene>
<dbReference type="Proteomes" id="UP001152795">
    <property type="component" value="Unassembled WGS sequence"/>
</dbReference>
<reference evidence="1" key="1">
    <citation type="submission" date="2020-04" db="EMBL/GenBank/DDBJ databases">
        <authorList>
            <person name="Alioto T."/>
            <person name="Alioto T."/>
            <person name="Gomez Garrido J."/>
        </authorList>
    </citation>
    <scope>NUCLEOTIDE SEQUENCE</scope>
    <source>
        <strain evidence="1">A484AB</strain>
    </source>
</reference>
<comment type="caution">
    <text evidence="1">The sequence shown here is derived from an EMBL/GenBank/DDBJ whole genome shotgun (WGS) entry which is preliminary data.</text>
</comment>
<feature type="non-terminal residue" evidence="1">
    <location>
        <position position="1"/>
    </location>
</feature>
<dbReference type="EMBL" id="CACRXK020005561">
    <property type="protein sequence ID" value="CAB4006642.1"/>
    <property type="molecule type" value="Genomic_DNA"/>
</dbReference>
<dbReference type="AlphaFoldDB" id="A0A7D9IDX8"/>
<name>A0A7D9IDX8_PARCT</name>